<protein>
    <submittedName>
        <fullName evidence="1">Uncharacterized protein</fullName>
    </submittedName>
</protein>
<accession>A0A699YG54</accession>
<dbReference type="EMBL" id="BLLF01000161">
    <property type="protein sequence ID" value="GFH08441.1"/>
    <property type="molecule type" value="Genomic_DNA"/>
</dbReference>
<organism evidence="1 2">
    <name type="scientific">Haematococcus lacustris</name>
    <name type="common">Green alga</name>
    <name type="synonym">Haematococcus pluvialis</name>
    <dbReference type="NCBI Taxonomy" id="44745"/>
    <lineage>
        <taxon>Eukaryota</taxon>
        <taxon>Viridiplantae</taxon>
        <taxon>Chlorophyta</taxon>
        <taxon>core chlorophytes</taxon>
        <taxon>Chlorophyceae</taxon>
        <taxon>CS clade</taxon>
        <taxon>Chlamydomonadales</taxon>
        <taxon>Haematococcaceae</taxon>
        <taxon>Haematococcus</taxon>
    </lineage>
</organism>
<sequence length="173" mass="17970">MKAVVYLQYNLRSMRRDMLRWVTGSFGSSLWPRRSLQQLFHHGMCSQAVDQEAHGGDNSVKWQQQLLDAALPHVGLYGWSNGALEAAARDLGLSPAGESPAGGALHAAVQPAGSRPAAGAKVNCLVPCLVSRPGPAPVRSAAGCVCLVAAGAGMCGARPPRPPRPASAVRLGG</sequence>
<evidence type="ECO:0000313" key="1">
    <source>
        <dbReference type="EMBL" id="GFH08441.1"/>
    </source>
</evidence>
<evidence type="ECO:0000313" key="2">
    <source>
        <dbReference type="Proteomes" id="UP000485058"/>
    </source>
</evidence>
<reference evidence="1 2" key="1">
    <citation type="submission" date="2020-02" db="EMBL/GenBank/DDBJ databases">
        <title>Draft genome sequence of Haematococcus lacustris strain NIES-144.</title>
        <authorList>
            <person name="Morimoto D."/>
            <person name="Nakagawa S."/>
            <person name="Yoshida T."/>
            <person name="Sawayama S."/>
        </authorList>
    </citation>
    <scope>NUCLEOTIDE SEQUENCE [LARGE SCALE GENOMIC DNA]</scope>
    <source>
        <strain evidence="1 2">NIES-144</strain>
    </source>
</reference>
<dbReference type="Proteomes" id="UP000485058">
    <property type="component" value="Unassembled WGS sequence"/>
</dbReference>
<comment type="caution">
    <text evidence="1">The sequence shown here is derived from an EMBL/GenBank/DDBJ whole genome shotgun (WGS) entry which is preliminary data.</text>
</comment>
<name>A0A699YG54_HAELA</name>
<dbReference type="AlphaFoldDB" id="A0A699YG54"/>
<gene>
    <name evidence="1" type="ORF">HaLaN_03403</name>
</gene>
<keyword evidence="2" id="KW-1185">Reference proteome</keyword>
<proteinExistence type="predicted"/>